<sequence>MSRPRSTGASRDTTTPTDATGLGTTRARIVGARTGVLADAVVGVVRGSRAIGRGLARAGRRLSSVVTPLGWVIVVTIPAALALGYALGWLEFVAVGWAALVLA</sequence>
<gene>
    <name evidence="3" type="ORF">NUH29_14490</name>
</gene>
<feature type="compositionally biased region" description="Low complexity" evidence="1">
    <location>
        <begin position="12"/>
        <end position="23"/>
    </location>
</feature>
<name>A0ABT1ZJ86_9MICO</name>
<reference evidence="3 4" key="1">
    <citation type="submission" date="2022-08" db="EMBL/GenBank/DDBJ databases">
        <authorList>
            <person name="Li F."/>
        </authorList>
    </citation>
    <scope>NUCLEOTIDE SEQUENCE [LARGE SCALE GENOMIC DNA]</scope>
    <source>
        <strain evidence="3 4">10F1B-8-1</strain>
    </source>
</reference>
<keyword evidence="4" id="KW-1185">Reference proteome</keyword>
<evidence type="ECO:0000256" key="1">
    <source>
        <dbReference type="SAM" id="MobiDB-lite"/>
    </source>
</evidence>
<protein>
    <submittedName>
        <fullName evidence="3">DUF58 domain-containing protein</fullName>
    </submittedName>
</protein>
<dbReference type="EMBL" id="JANTHX010000012">
    <property type="protein sequence ID" value="MCS0500757.1"/>
    <property type="molecule type" value="Genomic_DNA"/>
</dbReference>
<keyword evidence="2" id="KW-0812">Transmembrane</keyword>
<feature type="non-terminal residue" evidence="3">
    <location>
        <position position="103"/>
    </location>
</feature>
<accession>A0ABT1ZJ86</accession>
<feature type="region of interest" description="Disordered" evidence="1">
    <location>
        <begin position="1"/>
        <end position="23"/>
    </location>
</feature>
<evidence type="ECO:0000256" key="2">
    <source>
        <dbReference type="SAM" id="Phobius"/>
    </source>
</evidence>
<keyword evidence="2" id="KW-1133">Transmembrane helix</keyword>
<comment type="caution">
    <text evidence="3">The sequence shown here is derived from an EMBL/GenBank/DDBJ whole genome shotgun (WGS) entry which is preliminary data.</text>
</comment>
<feature type="compositionally biased region" description="Polar residues" evidence="1">
    <location>
        <begin position="1"/>
        <end position="11"/>
    </location>
</feature>
<evidence type="ECO:0000313" key="3">
    <source>
        <dbReference type="EMBL" id="MCS0500757.1"/>
    </source>
</evidence>
<keyword evidence="2" id="KW-0472">Membrane</keyword>
<dbReference type="Proteomes" id="UP001205337">
    <property type="component" value="Unassembled WGS sequence"/>
</dbReference>
<evidence type="ECO:0000313" key="4">
    <source>
        <dbReference type="Proteomes" id="UP001205337"/>
    </source>
</evidence>
<proteinExistence type="predicted"/>
<organism evidence="3 4">
    <name type="scientific">Protaetiibacter mangrovi</name>
    <dbReference type="NCBI Taxonomy" id="2970926"/>
    <lineage>
        <taxon>Bacteria</taxon>
        <taxon>Bacillati</taxon>
        <taxon>Actinomycetota</taxon>
        <taxon>Actinomycetes</taxon>
        <taxon>Micrococcales</taxon>
        <taxon>Microbacteriaceae</taxon>
        <taxon>Protaetiibacter</taxon>
    </lineage>
</organism>
<feature type="transmembrane region" description="Helical" evidence="2">
    <location>
        <begin position="65"/>
        <end position="87"/>
    </location>
</feature>